<keyword evidence="14" id="KW-1185">Reference proteome</keyword>
<keyword evidence="2 11" id="KW-0813">Transport</keyword>
<dbReference type="GO" id="GO:0006826">
    <property type="term" value="P:iron ion transport"/>
    <property type="evidence" value="ECO:0007669"/>
    <property type="project" value="UniProtKB-KW"/>
</dbReference>
<reference evidence="14" key="1">
    <citation type="submission" date="2020-07" db="EMBL/GenBank/DDBJ databases">
        <title>Complete genome sequencing of Coprobacter sp. strain 2CBH44.</title>
        <authorList>
            <person name="Sakamoto M."/>
            <person name="Murakami T."/>
            <person name="Mori H."/>
        </authorList>
    </citation>
    <scope>NUCLEOTIDE SEQUENCE [LARGE SCALE GENOMIC DNA]</scope>
    <source>
        <strain evidence="14">2CBH44</strain>
    </source>
</reference>
<dbReference type="PROSITE" id="PS52016">
    <property type="entry name" value="TONB_DEPENDENT_REC_3"/>
    <property type="match status" value="1"/>
</dbReference>
<organism evidence="13 14">
    <name type="scientific">Coprobacter secundus subsp. similis</name>
    <dbReference type="NCBI Taxonomy" id="2751153"/>
    <lineage>
        <taxon>Bacteria</taxon>
        <taxon>Pseudomonadati</taxon>
        <taxon>Bacteroidota</taxon>
        <taxon>Bacteroidia</taxon>
        <taxon>Bacteroidales</taxon>
        <taxon>Barnesiellaceae</taxon>
        <taxon>Coprobacter</taxon>
    </lineage>
</organism>
<keyword evidence="6" id="KW-0408">Iron</keyword>
<dbReference type="InterPro" id="IPR039426">
    <property type="entry name" value="TonB-dep_rcpt-like"/>
</dbReference>
<evidence type="ECO:0000256" key="9">
    <source>
        <dbReference type="ARBA" id="ARBA00023136"/>
    </source>
</evidence>
<keyword evidence="13" id="KW-0675">Receptor</keyword>
<dbReference type="GO" id="GO:0009279">
    <property type="term" value="C:cell outer membrane"/>
    <property type="evidence" value="ECO:0007669"/>
    <property type="project" value="UniProtKB-SubCell"/>
</dbReference>
<evidence type="ECO:0000256" key="4">
    <source>
        <dbReference type="ARBA" id="ARBA00022496"/>
    </source>
</evidence>
<dbReference type="Proteomes" id="UP000594042">
    <property type="component" value="Chromosome"/>
</dbReference>
<evidence type="ECO:0000313" key="14">
    <source>
        <dbReference type="Proteomes" id="UP000594042"/>
    </source>
</evidence>
<dbReference type="KEGG" id="copr:Cop2CBH44_18300"/>
<dbReference type="RefSeq" id="WP_044225944.1">
    <property type="nucleotide sequence ID" value="NZ_AP023322.1"/>
</dbReference>
<comment type="similarity">
    <text evidence="11">Belongs to the TonB-dependent receptor family.</text>
</comment>
<dbReference type="PANTHER" id="PTHR32552:SF81">
    <property type="entry name" value="TONB-DEPENDENT OUTER MEMBRANE RECEPTOR"/>
    <property type="match status" value="1"/>
</dbReference>
<evidence type="ECO:0000256" key="2">
    <source>
        <dbReference type="ARBA" id="ARBA00022448"/>
    </source>
</evidence>
<name>A0A7G1I1E9_9BACT</name>
<evidence type="ECO:0000256" key="7">
    <source>
        <dbReference type="ARBA" id="ARBA00023065"/>
    </source>
</evidence>
<dbReference type="AlphaFoldDB" id="A0A7G1I1E9"/>
<protein>
    <submittedName>
        <fullName evidence="13">TonB-dependent receptor</fullName>
    </submittedName>
</protein>
<keyword evidence="3 11" id="KW-1134">Transmembrane beta strand</keyword>
<evidence type="ECO:0000313" key="13">
    <source>
        <dbReference type="EMBL" id="BCI63477.1"/>
    </source>
</evidence>
<feature type="domain" description="TonB-dependent receptor plug" evidence="12">
    <location>
        <begin position="45"/>
        <end position="147"/>
    </location>
</feature>
<keyword evidence="8" id="KW-0798">TonB box</keyword>
<dbReference type="PANTHER" id="PTHR32552">
    <property type="entry name" value="FERRICHROME IRON RECEPTOR-RELATED"/>
    <property type="match status" value="1"/>
</dbReference>
<evidence type="ECO:0000256" key="3">
    <source>
        <dbReference type="ARBA" id="ARBA00022452"/>
    </source>
</evidence>
<keyword evidence="10 11" id="KW-0998">Cell outer membrane</keyword>
<keyword evidence="5 11" id="KW-0812">Transmembrane</keyword>
<keyword evidence="4" id="KW-0410">Iron transport</keyword>
<evidence type="ECO:0000256" key="11">
    <source>
        <dbReference type="PROSITE-ProRule" id="PRU01360"/>
    </source>
</evidence>
<sequence length="789" mass="90290">MCLCFLLLTLIGNAGEEYVDSTGYKNYYLQEIQIVSNPKSESKLLEFPASITVFNTRNIEDCRIISLKDLSTLSPNFYVPDYGSKLISSVYIRGIGSRINSPVIGLYVDNVPYLDKSAFDFDFMDIEKVEVLKGPQGTLYGRNTMAGLVNIYTRSPFDYQGTKIRGGYGNGNAWSVALSHSYKVNEKFAFSLNGRYRKDDGYFMNEYTGEKSGTSEVVGGRGQLQWRINRRLKINISSDFEYSRQNGYPYSKYDKFEKRWEKINYNDEASYKRNLSTTSLFVQYTHECFVMSSTSGYQYLKDNMHLDQDFTPLSVFTLQQKQKQNAFTQEVVFKSSAFRNLQWVAGIFGFYSGLRTDGPVNFKKDGISYLIEGQTNTQLSALKVQYPKMPDLSLDIDNYNLYINGTYQTPTFGLAVFKQLVYNNMFTNGLSGTIGLRLDYENSRIKHNTYSTDNLRGNISGQMTVVRPSVIGGDLVIPILIPLDIPLSIEGKERMDMWELLPKFELKYKIGKSSVLYLSAARGYRSGGYNFQMFSNLIQSQIREKIMQTAFYQMPSGIFPEIQVSESMPMRDIIAYRPEHSWNYEIGGHSVFGDNRIFADISAFYIDCRNQQISVVSGYGRITKNSGRSVSKGIEASFRYVPMDNLQFSVSYGFTHACFVSNNDGEIDYKHNYVPFTPKHTLAITGGYSIPVNCSWLDKIDIDLQYLGRGRIYWTELNDVSQPYYELVNGSFSFTKGPFNLKIWGKNIFNRRYQSFYFEVMNAQNLKQDNGFAQKGRPVTFGTDVTIRF</sequence>
<proteinExistence type="inferred from homology"/>
<comment type="subcellular location">
    <subcellularLocation>
        <location evidence="1 11">Cell outer membrane</location>
        <topology evidence="1 11">Multi-pass membrane protein</topology>
    </subcellularLocation>
</comment>
<evidence type="ECO:0000256" key="5">
    <source>
        <dbReference type="ARBA" id="ARBA00022692"/>
    </source>
</evidence>
<evidence type="ECO:0000256" key="1">
    <source>
        <dbReference type="ARBA" id="ARBA00004571"/>
    </source>
</evidence>
<keyword evidence="7" id="KW-0406">Ion transport</keyword>
<keyword evidence="9 11" id="KW-0472">Membrane</keyword>
<evidence type="ECO:0000259" key="12">
    <source>
        <dbReference type="Pfam" id="PF07715"/>
    </source>
</evidence>
<dbReference type="Gene3D" id="2.40.170.20">
    <property type="entry name" value="TonB-dependent receptor, beta-barrel domain"/>
    <property type="match status" value="1"/>
</dbReference>
<accession>A0A7G1I1E9</accession>
<gene>
    <name evidence="13" type="ORF">Cop2CBH44_18300</name>
</gene>
<evidence type="ECO:0000256" key="8">
    <source>
        <dbReference type="ARBA" id="ARBA00023077"/>
    </source>
</evidence>
<dbReference type="SUPFAM" id="SSF56935">
    <property type="entry name" value="Porins"/>
    <property type="match status" value="1"/>
</dbReference>
<dbReference type="InterPro" id="IPR012910">
    <property type="entry name" value="Plug_dom"/>
</dbReference>
<evidence type="ECO:0000256" key="6">
    <source>
        <dbReference type="ARBA" id="ARBA00023004"/>
    </source>
</evidence>
<dbReference type="Pfam" id="PF07715">
    <property type="entry name" value="Plug"/>
    <property type="match status" value="1"/>
</dbReference>
<dbReference type="EMBL" id="AP023322">
    <property type="protein sequence ID" value="BCI63477.1"/>
    <property type="molecule type" value="Genomic_DNA"/>
</dbReference>
<evidence type="ECO:0000256" key="10">
    <source>
        <dbReference type="ARBA" id="ARBA00023237"/>
    </source>
</evidence>
<dbReference type="InterPro" id="IPR036942">
    <property type="entry name" value="Beta-barrel_TonB_sf"/>
</dbReference>